<evidence type="ECO:0000256" key="2">
    <source>
        <dbReference type="ARBA" id="ARBA00022490"/>
    </source>
</evidence>
<dbReference type="Proteomes" id="UP001642464">
    <property type="component" value="Unassembled WGS sequence"/>
</dbReference>
<feature type="domain" description="Protein kinase" evidence="16">
    <location>
        <begin position="604"/>
        <end position="860"/>
    </location>
</feature>
<dbReference type="PROSITE" id="PS50222">
    <property type="entry name" value="EF_HAND_2"/>
    <property type="match status" value="1"/>
</dbReference>
<evidence type="ECO:0000256" key="6">
    <source>
        <dbReference type="ARBA" id="ARBA00022723"/>
    </source>
</evidence>
<dbReference type="Gene3D" id="3.30.200.20">
    <property type="entry name" value="Phosphorylase Kinase, domain 1"/>
    <property type="match status" value="1"/>
</dbReference>
<dbReference type="CDD" id="cd00038">
    <property type="entry name" value="CAP_ED"/>
    <property type="match status" value="3"/>
</dbReference>
<evidence type="ECO:0000256" key="8">
    <source>
        <dbReference type="ARBA" id="ARBA00022777"/>
    </source>
</evidence>
<evidence type="ECO:0000256" key="11">
    <source>
        <dbReference type="ARBA" id="ARBA00022992"/>
    </source>
</evidence>
<dbReference type="SMART" id="SM00220">
    <property type="entry name" value="S_TKc"/>
    <property type="match status" value="1"/>
</dbReference>
<proteinExistence type="inferred from homology"/>
<keyword evidence="7 14" id="KW-0547">Nucleotide-binding</keyword>
<feature type="compositionally biased region" description="Basic and acidic residues" evidence="15">
    <location>
        <begin position="17"/>
        <end position="32"/>
    </location>
</feature>
<keyword evidence="2" id="KW-0963">Cytoplasm</keyword>
<keyword evidence="6" id="KW-0479">Metal-binding</keyword>
<dbReference type="PROSITE" id="PS00107">
    <property type="entry name" value="PROTEIN_KINASE_ATP"/>
    <property type="match status" value="1"/>
</dbReference>
<dbReference type="InterPro" id="IPR000595">
    <property type="entry name" value="cNMP-bd_dom"/>
</dbReference>
<organism evidence="19 20">
    <name type="scientific">Durusdinium trenchii</name>
    <dbReference type="NCBI Taxonomy" id="1381693"/>
    <lineage>
        <taxon>Eukaryota</taxon>
        <taxon>Sar</taxon>
        <taxon>Alveolata</taxon>
        <taxon>Dinophyceae</taxon>
        <taxon>Suessiales</taxon>
        <taxon>Symbiodiniaceae</taxon>
        <taxon>Durusdinium</taxon>
    </lineage>
</organism>
<comment type="similarity">
    <text evidence="13">Belongs to the protein kinase superfamily. Ser/Thr protein kinase family. CDPK subfamily.</text>
</comment>
<keyword evidence="11" id="KW-0142">cGMP-binding</keyword>
<dbReference type="InterPro" id="IPR008271">
    <property type="entry name" value="Ser/Thr_kinase_AS"/>
</dbReference>
<sequence>MANDLSQDLPNGPLSARSRDGYTEVPERRCSGDESITSSDRVRRLKAIPRHSDVCEETLRLQKKKQRRSISEASKASVIASLKRSRFCKNLDRDVVEALCKDLEYYAFSAGEVIVRQGEEGDHLFIVEVGLLEVSIHGRPTNDMVAGQAFGCTALLYNVPRTATVTAKEDSGLWALGGGTFRKLLRDHAERHQAQHLHLLERIHILDGLSNVQKVNVGAVALLDESFTSGHLVASEGEECRRLYLVKSGALQLVQGGEREGTHWLGGTPIKEVGTGGVFGEDYLRIDASHTLEGNLVAVGDTSLVCVLIEKLASVLGEHVELQLEKAFVGLSLRRTPWFDSFPRPRQQCIMSNQVKVISCPPGAAVRDLERVSSMPYYALVLEGSFVAGEVTLRRGQSCQSVAVERLEFFCSSSTELNRGPSLAGESIRPEELIAGPDHGRLALVPLEGVARCLCGEEDLPSDLTQHICQVLMIMRLPLLKRLADFQMSAVARALVASSNWKAGEIVFDQGELDADKFYIIVKGGVRVDRDGTLLRELRRGACFGERALLFSEPRSAKVTVTEPDTQFWSADRNVFEKYVTKNMRDDLRERAKLQDWTLSLKTLRHVRSIGVGSFGSVRMVEHVKTGARYALKRIKKVDGKVPEEVQEECKLLSAVSHPFVLQMVKSFETDKGIYILTELITGGQLYEQMRDKMGAVSRRHAQFYIGSLVLILEALHINGVAYRDLKPENVMLDSQGYLKLVDFGLAKDLMDGSKTFTVVGTVSYMAPEIFGGTGYSLEADFWSLGVLLYEMVCGRLPFGNECLEEDHIIGAIMEEELVFPPKYNDNAGKNLIERFLVKNPAERIGSNDGWAEVKDHKFFKVVKGDLFTQILSREMSPPLLPEGEEYSKEEFLSEIITLSDAEELADGELLRAQEHAKAAWEKLDVEKRGVVPSEELAMILATAEIDMTRRQIDALVEAVDTKADGITFTTFCAFLEHSELDAAAVLRALESK</sequence>
<accession>A0ABP0MLT5</accession>
<dbReference type="PROSITE" id="PS50042">
    <property type="entry name" value="CNMP_BINDING_3"/>
    <property type="match status" value="3"/>
</dbReference>
<feature type="domain" description="Cyclic nucleotide-binding" evidence="17">
    <location>
        <begin position="221"/>
        <end position="323"/>
    </location>
</feature>
<evidence type="ECO:0000313" key="19">
    <source>
        <dbReference type="EMBL" id="CAK9052146.1"/>
    </source>
</evidence>
<dbReference type="InterPro" id="IPR011992">
    <property type="entry name" value="EF-hand-dom_pair"/>
</dbReference>
<evidence type="ECO:0000256" key="15">
    <source>
        <dbReference type="SAM" id="MobiDB-lite"/>
    </source>
</evidence>
<evidence type="ECO:0000256" key="12">
    <source>
        <dbReference type="ARBA" id="ARBA00024113"/>
    </source>
</evidence>
<feature type="region of interest" description="Disordered" evidence="15">
    <location>
        <begin position="1"/>
        <end position="38"/>
    </location>
</feature>
<feature type="domain" description="Cyclic nucleotide-binding" evidence="17">
    <location>
        <begin position="479"/>
        <end position="580"/>
    </location>
</feature>
<dbReference type="InterPro" id="IPR018490">
    <property type="entry name" value="cNMP-bd_dom_sf"/>
</dbReference>
<dbReference type="PROSITE" id="PS00888">
    <property type="entry name" value="CNMP_BINDING_1"/>
    <property type="match status" value="1"/>
</dbReference>
<protein>
    <recommendedName>
        <fullName evidence="12">cGMP-dependent protein kinase</fullName>
    </recommendedName>
</protein>
<evidence type="ECO:0000256" key="13">
    <source>
        <dbReference type="ARBA" id="ARBA00024334"/>
    </source>
</evidence>
<evidence type="ECO:0000259" key="18">
    <source>
        <dbReference type="PROSITE" id="PS50222"/>
    </source>
</evidence>
<dbReference type="Gene3D" id="1.10.510.10">
    <property type="entry name" value="Transferase(Phosphotransferase) domain 1"/>
    <property type="match status" value="1"/>
</dbReference>
<dbReference type="PROSITE" id="PS00108">
    <property type="entry name" value="PROTEIN_KINASE_ST"/>
    <property type="match status" value="1"/>
</dbReference>
<evidence type="ECO:0000256" key="14">
    <source>
        <dbReference type="PROSITE-ProRule" id="PRU10141"/>
    </source>
</evidence>
<dbReference type="PROSITE" id="PS50011">
    <property type="entry name" value="PROTEIN_KINASE_DOM"/>
    <property type="match status" value="1"/>
</dbReference>
<evidence type="ECO:0000259" key="16">
    <source>
        <dbReference type="PROSITE" id="PS50011"/>
    </source>
</evidence>
<feature type="binding site" evidence="14">
    <location>
        <position position="637"/>
    </location>
    <ligand>
        <name>ATP</name>
        <dbReference type="ChEBI" id="CHEBI:30616"/>
    </ligand>
</feature>
<reference evidence="19 20" key="1">
    <citation type="submission" date="2024-02" db="EMBL/GenBank/DDBJ databases">
        <authorList>
            <person name="Chen Y."/>
            <person name="Shah S."/>
            <person name="Dougan E. K."/>
            <person name="Thang M."/>
            <person name="Chan C."/>
        </authorList>
    </citation>
    <scope>NUCLEOTIDE SEQUENCE [LARGE SCALE GENOMIC DNA]</scope>
</reference>
<dbReference type="InterPro" id="IPR011009">
    <property type="entry name" value="Kinase-like_dom_sf"/>
</dbReference>
<dbReference type="InterPro" id="IPR002048">
    <property type="entry name" value="EF_hand_dom"/>
</dbReference>
<dbReference type="Gene3D" id="1.10.238.10">
    <property type="entry name" value="EF-hand"/>
    <property type="match status" value="1"/>
</dbReference>
<keyword evidence="20" id="KW-1185">Reference proteome</keyword>
<evidence type="ECO:0000256" key="1">
    <source>
        <dbReference type="ARBA" id="ARBA00001946"/>
    </source>
</evidence>
<evidence type="ECO:0000256" key="4">
    <source>
        <dbReference type="ARBA" id="ARBA00022535"/>
    </source>
</evidence>
<dbReference type="SMART" id="SM00100">
    <property type="entry name" value="cNMP"/>
    <property type="match status" value="3"/>
</dbReference>
<dbReference type="Pfam" id="PF00069">
    <property type="entry name" value="Pkinase"/>
    <property type="match status" value="1"/>
</dbReference>
<keyword evidence="5" id="KW-0808">Transferase</keyword>
<keyword evidence="8 19" id="KW-0418">Kinase</keyword>
<dbReference type="PROSITE" id="PS00889">
    <property type="entry name" value="CNMP_BINDING_2"/>
    <property type="match status" value="1"/>
</dbReference>
<dbReference type="SUPFAM" id="SSF51206">
    <property type="entry name" value="cAMP-binding domain-like"/>
    <property type="match status" value="3"/>
</dbReference>
<dbReference type="GO" id="GO:0016301">
    <property type="term" value="F:kinase activity"/>
    <property type="evidence" value="ECO:0007669"/>
    <property type="project" value="UniProtKB-KW"/>
</dbReference>
<evidence type="ECO:0000256" key="3">
    <source>
        <dbReference type="ARBA" id="ARBA00022527"/>
    </source>
</evidence>
<dbReference type="InterPro" id="IPR017441">
    <property type="entry name" value="Protein_kinase_ATP_BS"/>
</dbReference>
<name>A0ABP0MLT5_9DINO</name>
<dbReference type="PANTHER" id="PTHR24353">
    <property type="entry name" value="CYCLIC NUCLEOTIDE-DEPENDENT PROTEIN KINASE"/>
    <property type="match status" value="1"/>
</dbReference>
<evidence type="ECO:0000256" key="5">
    <source>
        <dbReference type="ARBA" id="ARBA00022679"/>
    </source>
</evidence>
<comment type="caution">
    <text evidence="19">The sequence shown here is derived from an EMBL/GenBank/DDBJ whole genome shotgun (WGS) entry which is preliminary data.</text>
</comment>
<dbReference type="EMBL" id="CAXAMM010022514">
    <property type="protein sequence ID" value="CAK9052146.1"/>
    <property type="molecule type" value="Genomic_DNA"/>
</dbReference>
<evidence type="ECO:0000256" key="7">
    <source>
        <dbReference type="ARBA" id="ARBA00022741"/>
    </source>
</evidence>
<dbReference type="PANTHER" id="PTHR24353:SF37">
    <property type="entry name" value="CAMP-DEPENDENT PROTEIN KINASE CATALYTIC SUBUNIT PRKX"/>
    <property type="match status" value="1"/>
</dbReference>
<dbReference type="InterPro" id="IPR018488">
    <property type="entry name" value="cNMP-bd_CS"/>
</dbReference>
<dbReference type="Gene3D" id="2.60.120.10">
    <property type="entry name" value="Jelly Rolls"/>
    <property type="match status" value="3"/>
</dbReference>
<dbReference type="InterPro" id="IPR000719">
    <property type="entry name" value="Prot_kinase_dom"/>
</dbReference>
<keyword evidence="4" id="KW-0140">cGMP</keyword>
<evidence type="ECO:0000256" key="9">
    <source>
        <dbReference type="ARBA" id="ARBA00022840"/>
    </source>
</evidence>
<evidence type="ECO:0000256" key="10">
    <source>
        <dbReference type="ARBA" id="ARBA00022842"/>
    </source>
</evidence>
<keyword evidence="3" id="KW-0723">Serine/threonine-protein kinase</keyword>
<gene>
    <name evidence="19" type="ORF">SCF082_LOCUS28556</name>
</gene>
<feature type="domain" description="EF-hand" evidence="18">
    <location>
        <begin position="912"/>
        <end position="947"/>
    </location>
</feature>
<dbReference type="PRINTS" id="PR00103">
    <property type="entry name" value="CAMPKINASE"/>
</dbReference>
<dbReference type="InterPro" id="IPR014710">
    <property type="entry name" value="RmlC-like_jellyroll"/>
</dbReference>
<evidence type="ECO:0000259" key="17">
    <source>
        <dbReference type="PROSITE" id="PS50042"/>
    </source>
</evidence>
<feature type="domain" description="Cyclic nucleotide-binding" evidence="17">
    <location>
        <begin position="87"/>
        <end position="202"/>
    </location>
</feature>
<dbReference type="Pfam" id="PF00027">
    <property type="entry name" value="cNMP_binding"/>
    <property type="match status" value="2"/>
</dbReference>
<keyword evidence="10" id="KW-0460">Magnesium</keyword>
<evidence type="ECO:0000313" key="20">
    <source>
        <dbReference type="Proteomes" id="UP001642464"/>
    </source>
</evidence>
<comment type="cofactor">
    <cofactor evidence="1">
        <name>Mg(2+)</name>
        <dbReference type="ChEBI" id="CHEBI:18420"/>
    </cofactor>
</comment>
<dbReference type="SUPFAM" id="SSF56112">
    <property type="entry name" value="Protein kinase-like (PK-like)"/>
    <property type="match status" value="1"/>
</dbReference>
<keyword evidence="9 14" id="KW-0067">ATP-binding</keyword>
<dbReference type="SUPFAM" id="SSF47473">
    <property type="entry name" value="EF-hand"/>
    <property type="match status" value="1"/>
</dbReference>